<protein>
    <submittedName>
        <fullName evidence="2">Gfo/Idh/MocA family oxidoreductase</fullName>
    </submittedName>
</protein>
<dbReference type="PANTHER" id="PTHR43249">
    <property type="entry name" value="UDP-N-ACETYL-2-AMINO-2-DEOXY-D-GLUCURONATE OXIDASE"/>
    <property type="match status" value="1"/>
</dbReference>
<evidence type="ECO:0000313" key="3">
    <source>
        <dbReference type="Proteomes" id="UP000657006"/>
    </source>
</evidence>
<gene>
    <name evidence="2" type="ORF">H8730_13465</name>
</gene>
<proteinExistence type="predicted"/>
<dbReference type="InterPro" id="IPR052515">
    <property type="entry name" value="Gfo/Idh/MocA_Oxidoreductase"/>
</dbReference>
<dbReference type="PANTHER" id="PTHR43249:SF1">
    <property type="entry name" value="D-GLUCOSIDE 3-DEHYDROGENASE"/>
    <property type="match status" value="1"/>
</dbReference>
<evidence type="ECO:0000313" key="2">
    <source>
        <dbReference type="EMBL" id="MBC8544550.1"/>
    </source>
</evidence>
<sequence>MIEDEVKPVTVALVGISGYGGVYMDFFQRGVVGPQEGCLVAVADPYAAASPHYEYLQRQRIPIYGTLTELLQRHVPQLVVLATPTPLHKQQCMEALKAGCEVLCEKPLVPLLEDIAPLEDAMKSSGHRIGVGFQWSFSNVMLALKRDILAGRYGRLRRMKAMVSFPRGNTYYASSTWKGRVRDTAGQTVMDSIVTNAASHYLHNLFFLRGDDLGKAQEPETVEAELYRAKAIETFDTCFLKGRFSDGSEYLYMASHATTTADNPKLMLEFDKGTASLNVETQDDCLRITAEDGTVHEYGNPFKQEEEGQKLKTMIQWVKGETAVIPCTVSTILPHLKVCNALFSQAAVANFPSSLLEETEKGLFAPDLYRQMEDCFHTFALPWEAGLPWSAGKVEIKL</sequence>
<dbReference type="SUPFAM" id="SSF55347">
    <property type="entry name" value="Glyceraldehyde-3-phosphate dehydrogenase-like, C-terminal domain"/>
    <property type="match status" value="1"/>
</dbReference>
<dbReference type="InterPro" id="IPR000683">
    <property type="entry name" value="Gfo/Idh/MocA-like_OxRdtase_N"/>
</dbReference>
<dbReference type="SUPFAM" id="SSF51735">
    <property type="entry name" value="NAD(P)-binding Rossmann-fold domains"/>
    <property type="match status" value="1"/>
</dbReference>
<dbReference type="Pfam" id="PF01408">
    <property type="entry name" value="GFO_IDH_MocA"/>
    <property type="match status" value="1"/>
</dbReference>
<dbReference type="AlphaFoldDB" id="A0A926I2Q2"/>
<comment type="caution">
    <text evidence="2">The sequence shown here is derived from an EMBL/GenBank/DDBJ whole genome shotgun (WGS) entry which is preliminary data.</text>
</comment>
<dbReference type="RefSeq" id="WP_249289950.1">
    <property type="nucleotide sequence ID" value="NZ_JACRSQ010000024.1"/>
</dbReference>
<keyword evidence="3" id="KW-1185">Reference proteome</keyword>
<feature type="domain" description="Gfo/Idh/MocA-like oxidoreductase N-terminal" evidence="1">
    <location>
        <begin position="11"/>
        <end position="133"/>
    </location>
</feature>
<dbReference type="Gene3D" id="3.30.360.10">
    <property type="entry name" value="Dihydrodipicolinate Reductase, domain 2"/>
    <property type="match status" value="1"/>
</dbReference>
<organism evidence="2 3">
    <name type="scientific">Bianquea renquensis</name>
    <dbReference type="NCBI Taxonomy" id="2763661"/>
    <lineage>
        <taxon>Bacteria</taxon>
        <taxon>Bacillati</taxon>
        <taxon>Bacillota</taxon>
        <taxon>Clostridia</taxon>
        <taxon>Eubacteriales</taxon>
        <taxon>Bianqueaceae</taxon>
        <taxon>Bianquea</taxon>
    </lineage>
</organism>
<accession>A0A926I2Q2</accession>
<dbReference type="EMBL" id="JACRSQ010000024">
    <property type="protein sequence ID" value="MBC8544550.1"/>
    <property type="molecule type" value="Genomic_DNA"/>
</dbReference>
<dbReference type="Proteomes" id="UP000657006">
    <property type="component" value="Unassembled WGS sequence"/>
</dbReference>
<reference evidence="2" key="1">
    <citation type="submission" date="2020-08" db="EMBL/GenBank/DDBJ databases">
        <title>Genome public.</title>
        <authorList>
            <person name="Liu C."/>
            <person name="Sun Q."/>
        </authorList>
    </citation>
    <scope>NUCLEOTIDE SEQUENCE</scope>
    <source>
        <strain evidence="2">NSJ-32</strain>
    </source>
</reference>
<evidence type="ECO:0000259" key="1">
    <source>
        <dbReference type="Pfam" id="PF01408"/>
    </source>
</evidence>
<name>A0A926I2Q2_9FIRM</name>
<dbReference type="Gene3D" id="3.40.50.720">
    <property type="entry name" value="NAD(P)-binding Rossmann-like Domain"/>
    <property type="match status" value="1"/>
</dbReference>
<dbReference type="GO" id="GO:0000166">
    <property type="term" value="F:nucleotide binding"/>
    <property type="evidence" value="ECO:0007669"/>
    <property type="project" value="InterPro"/>
</dbReference>
<dbReference type="InterPro" id="IPR036291">
    <property type="entry name" value="NAD(P)-bd_dom_sf"/>
</dbReference>